<evidence type="ECO:0000256" key="4">
    <source>
        <dbReference type="RuleBase" id="RU003719"/>
    </source>
</evidence>
<dbReference type="EMBL" id="ABEU02000003">
    <property type="protein sequence ID" value="PNR56945.1"/>
    <property type="molecule type" value="Genomic_DNA"/>
</dbReference>
<dbReference type="AlphaFoldDB" id="A9RBI7"/>
<dbReference type="InterPro" id="IPR006139">
    <property type="entry name" value="D-isomer_2_OHA_DH_cat_dom"/>
</dbReference>
<dbReference type="GO" id="GO:0005829">
    <property type="term" value="C:cytosol"/>
    <property type="evidence" value="ECO:0000318"/>
    <property type="project" value="GO_Central"/>
</dbReference>
<reference evidence="8" key="3">
    <citation type="submission" date="2020-12" db="UniProtKB">
        <authorList>
            <consortium name="EnsemblPlants"/>
        </authorList>
    </citation>
    <scope>IDENTIFICATION</scope>
</reference>
<dbReference type="EnsemblPlants" id="Pp3c3_2990V3.1">
    <property type="protein sequence ID" value="Pp3c3_2990V3.1"/>
    <property type="gene ID" value="Pp3c3_2990"/>
</dbReference>
<sequence>MAIKESSPNGKPHVLMMQVDMPYLRDSLESKFNLLVLSEHTNRDEYLAMAGGSVRAVVTSTNSVVGAKLLEKLPNVEIVASFSVGLDKVDLDYCKQKGIVVTNTPEVLTEDCADLAIALLLATMRQICSADRYVRKGCWPKQGTYPLSYKMSGKDLGIVGLGRIGKAVAKRAEAFGCKIKYYARSDKKDVPYEYFSSVLELAKNSTMLVVCCAFTKETAKIIDRRVLDALGPEGFLVNISRGGVVDEPELVKALLECRLGGAGLDVYENEPIVPQELWNMDNVVLLPHVASGTWETRRAMADLISGNLEAHFSGKPVLTPVT</sequence>
<evidence type="ECO:0000313" key="9">
    <source>
        <dbReference type="Proteomes" id="UP000006727"/>
    </source>
</evidence>
<evidence type="ECO:0000256" key="1">
    <source>
        <dbReference type="ARBA" id="ARBA00022857"/>
    </source>
</evidence>
<dbReference type="Pfam" id="PF02826">
    <property type="entry name" value="2-Hacid_dh_C"/>
    <property type="match status" value="1"/>
</dbReference>
<dbReference type="InterPro" id="IPR050223">
    <property type="entry name" value="D-isomer_2-hydroxyacid_DH"/>
</dbReference>
<dbReference type="PANTHER" id="PTHR10996:SF178">
    <property type="entry name" value="2-HYDROXYACID DEHYDROGENASE YGL185C-RELATED"/>
    <property type="match status" value="1"/>
</dbReference>
<reference evidence="7 9" key="2">
    <citation type="journal article" date="2018" name="Plant J.">
        <title>The Physcomitrella patens chromosome-scale assembly reveals moss genome structure and evolution.</title>
        <authorList>
            <person name="Lang D."/>
            <person name="Ullrich K.K."/>
            <person name="Murat F."/>
            <person name="Fuchs J."/>
            <person name="Jenkins J."/>
            <person name="Haas F.B."/>
            <person name="Piednoel M."/>
            <person name="Gundlach H."/>
            <person name="Van Bel M."/>
            <person name="Meyberg R."/>
            <person name="Vives C."/>
            <person name="Morata J."/>
            <person name="Symeonidi A."/>
            <person name="Hiss M."/>
            <person name="Muchero W."/>
            <person name="Kamisugi Y."/>
            <person name="Saleh O."/>
            <person name="Blanc G."/>
            <person name="Decker E.L."/>
            <person name="van Gessel N."/>
            <person name="Grimwood J."/>
            <person name="Hayes R.D."/>
            <person name="Graham S.W."/>
            <person name="Gunter L.E."/>
            <person name="McDaniel S.F."/>
            <person name="Hoernstein S.N.W."/>
            <person name="Larsson A."/>
            <person name="Li F.W."/>
            <person name="Perroud P.F."/>
            <person name="Phillips J."/>
            <person name="Ranjan P."/>
            <person name="Rokshar D.S."/>
            <person name="Rothfels C.J."/>
            <person name="Schneider L."/>
            <person name="Shu S."/>
            <person name="Stevenson D.W."/>
            <person name="Thummler F."/>
            <person name="Tillich M."/>
            <person name="Villarreal Aguilar J.C."/>
            <person name="Widiez T."/>
            <person name="Wong G.K."/>
            <person name="Wymore A."/>
            <person name="Zhang Y."/>
            <person name="Zimmer A.D."/>
            <person name="Quatrano R.S."/>
            <person name="Mayer K.F.X."/>
            <person name="Goodstein D."/>
            <person name="Casacuberta J.M."/>
            <person name="Vandepoele K."/>
            <person name="Reski R."/>
            <person name="Cuming A.C."/>
            <person name="Tuskan G.A."/>
            <person name="Maumus F."/>
            <person name="Salse J."/>
            <person name="Schmutz J."/>
            <person name="Rensing S.A."/>
        </authorList>
    </citation>
    <scope>NUCLEOTIDE SEQUENCE [LARGE SCALE GENOMIC DNA]</scope>
    <source>
        <strain evidence="8 9">cv. Gransden 2004</strain>
    </source>
</reference>
<dbReference type="STRING" id="3218.A9RBI7"/>
<dbReference type="Pfam" id="PF00389">
    <property type="entry name" value="2-Hacid_dh"/>
    <property type="match status" value="1"/>
</dbReference>
<dbReference type="InterPro" id="IPR036291">
    <property type="entry name" value="NAD(P)-bd_dom_sf"/>
</dbReference>
<dbReference type="GO" id="GO:0051287">
    <property type="term" value="F:NAD binding"/>
    <property type="evidence" value="ECO:0007669"/>
    <property type="project" value="InterPro"/>
</dbReference>
<feature type="domain" description="D-isomer specific 2-hydroxyacid dehydrogenase catalytic" evidence="5">
    <location>
        <begin position="18"/>
        <end position="321"/>
    </location>
</feature>
<dbReference type="PANTHER" id="PTHR10996">
    <property type="entry name" value="2-HYDROXYACID DEHYDROGENASE-RELATED"/>
    <property type="match status" value="1"/>
</dbReference>
<dbReference type="GeneID" id="112280559"/>
<keyword evidence="9" id="KW-1185">Reference proteome</keyword>
<evidence type="ECO:0000259" key="6">
    <source>
        <dbReference type="Pfam" id="PF02826"/>
    </source>
</evidence>
<keyword evidence="2 4" id="KW-0560">Oxidoreductase</keyword>
<organism evidence="7">
    <name type="scientific">Physcomitrium patens</name>
    <name type="common">Spreading-leaved earth moss</name>
    <name type="synonym">Physcomitrella patens</name>
    <dbReference type="NCBI Taxonomy" id="3218"/>
    <lineage>
        <taxon>Eukaryota</taxon>
        <taxon>Viridiplantae</taxon>
        <taxon>Streptophyta</taxon>
        <taxon>Embryophyta</taxon>
        <taxon>Bryophyta</taxon>
        <taxon>Bryophytina</taxon>
        <taxon>Bryopsida</taxon>
        <taxon>Funariidae</taxon>
        <taxon>Funariales</taxon>
        <taxon>Funariaceae</taxon>
        <taxon>Physcomitrium</taxon>
    </lineage>
</organism>
<feature type="domain" description="D-isomer specific 2-hydroxyacid dehydrogenase NAD-binding" evidence="6">
    <location>
        <begin position="117"/>
        <end position="290"/>
    </location>
</feature>
<dbReference type="GO" id="GO:0016618">
    <property type="term" value="F:hydroxypyruvate reductase [NAD(P)H] activity"/>
    <property type="evidence" value="ECO:0000318"/>
    <property type="project" value="GO_Central"/>
</dbReference>
<accession>A9RBI7</accession>
<dbReference type="PaxDb" id="3218-PP1S1_504V6.1"/>
<evidence type="ECO:0000256" key="3">
    <source>
        <dbReference type="ARBA" id="ARBA00023027"/>
    </source>
</evidence>
<dbReference type="InterPro" id="IPR006140">
    <property type="entry name" value="D-isomer_DH_NAD-bd"/>
</dbReference>
<evidence type="ECO:0000313" key="8">
    <source>
        <dbReference type="EnsemblPlants" id="Pp3c3_2990V3.1"/>
    </source>
</evidence>
<dbReference type="HOGENOM" id="CLU_019796_1_2_1"/>
<evidence type="ECO:0000313" key="7">
    <source>
        <dbReference type="EMBL" id="PNR56945.1"/>
    </source>
</evidence>
<keyword evidence="3" id="KW-0520">NAD</keyword>
<dbReference type="CDD" id="cd12156">
    <property type="entry name" value="HPPR"/>
    <property type="match status" value="1"/>
</dbReference>
<dbReference type="SUPFAM" id="SSF51735">
    <property type="entry name" value="NAD(P)-binding Rossmann-fold domains"/>
    <property type="match status" value="1"/>
</dbReference>
<dbReference type="eggNOG" id="KOG0069">
    <property type="taxonomic scope" value="Eukaryota"/>
</dbReference>
<dbReference type="Gene3D" id="3.40.50.720">
    <property type="entry name" value="NAD(P)-binding Rossmann-like Domain"/>
    <property type="match status" value="2"/>
</dbReference>
<keyword evidence="1" id="KW-0521">NADP</keyword>
<proteinExistence type="inferred from homology"/>
<dbReference type="RefSeq" id="XP_024371939.1">
    <property type="nucleotide sequence ID" value="XM_024516171.2"/>
</dbReference>
<gene>
    <name evidence="8" type="primary">LOC112280559</name>
    <name evidence="7" type="ORF">PHYPA_003938</name>
</gene>
<evidence type="ECO:0000259" key="5">
    <source>
        <dbReference type="Pfam" id="PF00389"/>
    </source>
</evidence>
<dbReference type="Proteomes" id="UP000006727">
    <property type="component" value="Chromosome 3"/>
</dbReference>
<comment type="similarity">
    <text evidence="4">Belongs to the D-isomer specific 2-hydroxyacid dehydrogenase family.</text>
</comment>
<evidence type="ECO:0000256" key="2">
    <source>
        <dbReference type="ARBA" id="ARBA00023002"/>
    </source>
</evidence>
<name>A9RBI7_PHYPA</name>
<dbReference type="EnsemblPlants" id="Pp3c3_2990V3.2">
    <property type="protein sequence ID" value="Pp3c3_2990V3.2"/>
    <property type="gene ID" value="Pp3c3_2990"/>
</dbReference>
<protein>
    <submittedName>
        <fullName evidence="7 8">Uncharacterized protein</fullName>
    </submittedName>
</protein>
<dbReference type="GO" id="GO:0030267">
    <property type="term" value="F:glyoxylate reductase (NADPH) activity"/>
    <property type="evidence" value="ECO:0000318"/>
    <property type="project" value="GO_Central"/>
</dbReference>
<dbReference type="OMA" id="HMGTETC"/>
<dbReference type="KEGG" id="ppp:112280559"/>
<dbReference type="FunFam" id="3.40.50.720:FF:000213">
    <property type="entry name" value="Putative 2-hydroxyacid dehydrogenase"/>
    <property type="match status" value="1"/>
</dbReference>
<dbReference type="Gramene" id="Pp3c3_2990V3.1">
    <property type="protein sequence ID" value="Pp3c3_2990V3.1"/>
    <property type="gene ID" value="Pp3c3_2990"/>
</dbReference>
<dbReference type="SUPFAM" id="SSF52283">
    <property type="entry name" value="Formate/glycerate dehydrogenase catalytic domain-like"/>
    <property type="match status" value="1"/>
</dbReference>
<dbReference type="Gramene" id="Pp3c3_2990V3.2">
    <property type="protein sequence ID" value="Pp3c3_2990V3.2"/>
    <property type="gene ID" value="Pp3c3_2990"/>
</dbReference>
<dbReference type="OrthoDB" id="298012at2759"/>
<reference evidence="7 9" key="1">
    <citation type="journal article" date="2008" name="Science">
        <title>The Physcomitrella genome reveals evolutionary insights into the conquest of land by plants.</title>
        <authorList>
            <person name="Rensing S."/>
            <person name="Lang D."/>
            <person name="Zimmer A."/>
            <person name="Terry A."/>
            <person name="Salamov A."/>
            <person name="Shapiro H."/>
            <person name="Nishiyama T."/>
            <person name="Perroud P.-F."/>
            <person name="Lindquist E."/>
            <person name="Kamisugi Y."/>
            <person name="Tanahashi T."/>
            <person name="Sakakibara K."/>
            <person name="Fujita T."/>
            <person name="Oishi K."/>
            <person name="Shin-I T."/>
            <person name="Kuroki Y."/>
            <person name="Toyoda A."/>
            <person name="Suzuki Y."/>
            <person name="Hashimoto A."/>
            <person name="Yamaguchi K."/>
            <person name="Sugano A."/>
            <person name="Kohara Y."/>
            <person name="Fujiyama A."/>
            <person name="Anterola A."/>
            <person name="Aoki S."/>
            <person name="Ashton N."/>
            <person name="Barbazuk W.B."/>
            <person name="Barker E."/>
            <person name="Bennetzen J."/>
            <person name="Bezanilla M."/>
            <person name="Blankenship R."/>
            <person name="Cho S.H."/>
            <person name="Dutcher S."/>
            <person name="Estelle M."/>
            <person name="Fawcett J.A."/>
            <person name="Gundlach H."/>
            <person name="Hanada K."/>
            <person name="Heyl A."/>
            <person name="Hicks K.A."/>
            <person name="Hugh J."/>
            <person name="Lohr M."/>
            <person name="Mayer K."/>
            <person name="Melkozernov A."/>
            <person name="Murata T."/>
            <person name="Nelson D."/>
            <person name="Pils B."/>
            <person name="Prigge M."/>
            <person name="Reiss B."/>
            <person name="Renner T."/>
            <person name="Rombauts S."/>
            <person name="Rushton P."/>
            <person name="Sanderfoot A."/>
            <person name="Schween G."/>
            <person name="Shiu S.-H."/>
            <person name="Stueber K."/>
            <person name="Theodoulou F.L."/>
            <person name="Tu H."/>
            <person name="Van de Peer Y."/>
            <person name="Verrier P.J."/>
            <person name="Waters E."/>
            <person name="Wood A."/>
            <person name="Yang L."/>
            <person name="Cove D."/>
            <person name="Cuming A."/>
            <person name="Hasebe M."/>
            <person name="Lucas S."/>
            <person name="Mishler D.B."/>
            <person name="Reski R."/>
            <person name="Grigoriev I."/>
            <person name="Quatrano R.S."/>
            <person name="Boore J.L."/>
        </authorList>
    </citation>
    <scope>NUCLEOTIDE SEQUENCE [LARGE SCALE GENOMIC DNA]</scope>
    <source>
        <strain evidence="8 9">cv. Gransden 2004</strain>
    </source>
</reference>
<dbReference type="FunCoup" id="A9RBI7">
    <property type="interactions" value="2818"/>
</dbReference>